<dbReference type="AlphaFoldDB" id="V6LY20"/>
<protein>
    <submittedName>
        <fullName evidence="6">Ribosomal protein L18</fullName>
    </submittedName>
</protein>
<evidence type="ECO:0000313" key="6">
    <source>
        <dbReference type="EMBL" id="EST49148.1"/>
    </source>
</evidence>
<evidence type="ECO:0000313" key="7">
    <source>
        <dbReference type="EMBL" id="KAH0570391.1"/>
    </source>
</evidence>
<evidence type="ECO:0000256" key="2">
    <source>
        <dbReference type="ARBA" id="ARBA00022980"/>
    </source>
</evidence>
<reference evidence="6 7" key="1">
    <citation type="journal article" date="2014" name="PLoS Genet.">
        <title>The Genome of Spironucleus salmonicida Highlights a Fish Pathogen Adapted to Fluctuating Environments.</title>
        <authorList>
            <person name="Xu F."/>
            <person name="Jerlstrom-Hultqvist J."/>
            <person name="Einarsson E."/>
            <person name="Astvaldsson A."/>
            <person name="Svard S.G."/>
            <person name="Andersson J.O."/>
        </authorList>
    </citation>
    <scope>NUCLEOTIDE SEQUENCE</scope>
    <source>
        <strain evidence="7">ATCC 50377</strain>
    </source>
</reference>
<evidence type="ECO:0000313" key="8">
    <source>
        <dbReference type="Proteomes" id="UP000018208"/>
    </source>
</evidence>
<organism evidence="6">
    <name type="scientific">Spironucleus salmonicida</name>
    <dbReference type="NCBI Taxonomy" id="348837"/>
    <lineage>
        <taxon>Eukaryota</taxon>
        <taxon>Metamonada</taxon>
        <taxon>Diplomonadida</taxon>
        <taxon>Hexamitidae</taxon>
        <taxon>Hexamitinae</taxon>
        <taxon>Spironucleus</taxon>
    </lineage>
</organism>
<dbReference type="VEuPathDB" id="GiardiaDB:SS50377_26671"/>
<feature type="region of interest" description="Disordered" evidence="4">
    <location>
        <begin position="1"/>
        <end position="21"/>
    </location>
</feature>
<evidence type="ECO:0000256" key="3">
    <source>
        <dbReference type="ARBA" id="ARBA00023274"/>
    </source>
</evidence>
<evidence type="ECO:0000259" key="5">
    <source>
        <dbReference type="Pfam" id="PF17135"/>
    </source>
</evidence>
<dbReference type="GO" id="GO:0006412">
    <property type="term" value="P:translation"/>
    <property type="evidence" value="ECO:0007669"/>
    <property type="project" value="InterPro"/>
</dbReference>
<dbReference type="GO" id="GO:0003735">
    <property type="term" value="F:structural constituent of ribosome"/>
    <property type="evidence" value="ECO:0007669"/>
    <property type="project" value="InterPro"/>
</dbReference>
<name>V6LY20_9EUKA</name>
<dbReference type="GO" id="GO:0003723">
    <property type="term" value="F:RNA binding"/>
    <property type="evidence" value="ECO:0007669"/>
    <property type="project" value="TreeGrafter"/>
</dbReference>
<reference evidence="7" key="2">
    <citation type="submission" date="2020-12" db="EMBL/GenBank/DDBJ databases">
        <title>New Spironucleus salmonicida genome in near-complete chromosomes.</title>
        <authorList>
            <person name="Xu F."/>
            <person name="Kurt Z."/>
            <person name="Jimenez-Gonzalez A."/>
            <person name="Astvaldsson A."/>
            <person name="Andersson J.O."/>
            <person name="Svard S.G."/>
        </authorList>
    </citation>
    <scope>NUCLEOTIDE SEQUENCE</scope>
    <source>
        <strain evidence="7">ATCC 50377</strain>
    </source>
</reference>
<dbReference type="PANTHER" id="PTHR10934">
    <property type="entry name" value="60S RIBOSOMAL PROTEIN L18"/>
    <property type="match status" value="1"/>
</dbReference>
<proteinExistence type="inferred from homology"/>
<accession>V6LY20</accession>
<dbReference type="Proteomes" id="UP000018208">
    <property type="component" value="Unassembled WGS sequence"/>
</dbReference>
<dbReference type="EMBL" id="KI545953">
    <property type="protein sequence ID" value="EST49148.1"/>
    <property type="molecule type" value="Genomic_DNA"/>
</dbReference>
<gene>
    <name evidence="6" type="ORF">SS50377_10360</name>
    <name evidence="7" type="ORF">SS50377_26671</name>
</gene>
<dbReference type="PANTHER" id="PTHR10934:SF2">
    <property type="entry name" value="LARGE RIBOSOMAL SUBUNIT PROTEIN EL18"/>
    <property type="match status" value="1"/>
</dbReference>
<keyword evidence="8" id="KW-1185">Reference proteome</keyword>
<dbReference type="InterPro" id="IPR036227">
    <property type="entry name" value="Ribosomal_uL15/eL18_sf"/>
</dbReference>
<dbReference type="EMBL" id="AUWU02000007">
    <property type="protein sequence ID" value="KAH0570391.1"/>
    <property type="molecule type" value="Genomic_DNA"/>
</dbReference>
<evidence type="ECO:0000256" key="1">
    <source>
        <dbReference type="ARBA" id="ARBA00006815"/>
    </source>
</evidence>
<feature type="domain" description="Large ribosomal subunit protein uL15/eL18" evidence="5">
    <location>
        <begin position="2"/>
        <end position="160"/>
    </location>
</feature>
<dbReference type="OrthoDB" id="6353017at2759"/>
<keyword evidence="3" id="KW-0687">Ribonucleoprotein</keyword>
<dbReference type="InterPro" id="IPR000039">
    <property type="entry name" value="Ribosomal_eL18"/>
</dbReference>
<sequence length="181" mass="20041">MGIQLQSGDRKRTIKRTTPHTDNHYKNVIQSVYAQAAEKVENKDIALIAKRMCQSQTNQPSVSTSRLASISKNQQGKTLVLVSTVTNDPRVIEIPKMTVCALKFTATAKAHIEKFGGKCITFDDLILENPKMENVFMVQGKRSHRATYKKFGSAGISSSVVAKGHGSGCKGRKRQLHGLRW</sequence>
<dbReference type="SUPFAM" id="SSF52080">
    <property type="entry name" value="Ribosomal proteins L15p and L18e"/>
    <property type="match status" value="1"/>
</dbReference>
<dbReference type="Gene3D" id="3.100.10.10">
    <property type="match status" value="1"/>
</dbReference>
<dbReference type="GO" id="GO:0022625">
    <property type="term" value="C:cytosolic large ribosomal subunit"/>
    <property type="evidence" value="ECO:0007669"/>
    <property type="project" value="TreeGrafter"/>
</dbReference>
<evidence type="ECO:0000256" key="4">
    <source>
        <dbReference type="SAM" id="MobiDB-lite"/>
    </source>
</evidence>
<comment type="similarity">
    <text evidence="1">Belongs to the eukaryotic ribosomal protein eL18 family.</text>
</comment>
<dbReference type="Pfam" id="PF17135">
    <property type="entry name" value="Ribosomal_L18"/>
    <property type="match status" value="1"/>
</dbReference>
<dbReference type="InterPro" id="IPR021131">
    <property type="entry name" value="Ribosomal_uL15/eL18"/>
</dbReference>
<keyword evidence="2 6" id="KW-0689">Ribosomal protein</keyword>